<keyword evidence="13" id="KW-0945">Host-virus interaction</keyword>
<keyword evidence="30" id="KW-0472">Membrane</keyword>
<feature type="domain" description="SF3 helicase" evidence="40">
    <location>
        <begin position="1108"/>
        <end position="1270"/>
    </location>
</feature>
<evidence type="ECO:0000256" key="10">
    <source>
        <dbReference type="ARBA" id="ARBA00022553"/>
    </source>
</evidence>
<dbReference type="GO" id="GO:0003724">
    <property type="term" value="F:RNA helicase activity"/>
    <property type="evidence" value="ECO:0007669"/>
    <property type="project" value="InterPro"/>
</dbReference>
<feature type="compositionally biased region" description="Basic and acidic residues" evidence="38">
    <location>
        <begin position="1421"/>
        <end position="1443"/>
    </location>
</feature>
<comment type="function">
    <text evidence="36">Replicates the genomic and antigenomic RNAs by recognizing replications specific signals. Performs VPg uridylylation.</text>
</comment>
<dbReference type="EMBL" id="MG571817">
    <property type="protein sequence ID" value="AWU65926.1"/>
    <property type="molecule type" value="Genomic_RNA"/>
</dbReference>
<evidence type="ECO:0000256" key="26">
    <source>
        <dbReference type="ARBA" id="ARBA00022870"/>
    </source>
</evidence>
<keyword evidence="20" id="KW-0378">Hydrolase</keyword>
<evidence type="ECO:0000259" key="39">
    <source>
        <dbReference type="PROSITE" id="PS50507"/>
    </source>
</evidence>
<dbReference type="InterPro" id="IPR009003">
    <property type="entry name" value="Peptidase_S1_PA"/>
</dbReference>
<dbReference type="Gene3D" id="1.20.960.20">
    <property type="match status" value="1"/>
</dbReference>
<organism evidence="42">
    <name type="scientific">Cosavirus A</name>
    <dbReference type="NCBI Taxonomy" id="1330491"/>
    <lineage>
        <taxon>Viruses</taxon>
        <taxon>Riboviria</taxon>
        <taxon>Orthornavirae</taxon>
        <taxon>Pisuviricota</taxon>
        <taxon>Pisoniviricetes</taxon>
        <taxon>Picornavirales</taxon>
        <taxon>Picornaviridae</taxon>
        <taxon>Caphthovirinae</taxon>
        <taxon>Cosavirus</taxon>
        <taxon>Cosavirus asiani</taxon>
    </lineage>
</organism>
<evidence type="ECO:0000256" key="12">
    <source>
        <dbReference type="ARBA" id="ARBA00022562"/>
    </source>
</evidence>
<evidence type="ECO:0000256" key="1">
    <source>
        <dbReference type="ARBA" id="ARBA00002982"/>
    </source>
</evidence>
<feature type="region of interest" description="Disordered" evidence="38">
    <location>
        <begin position="1421"/>
        <end position="1451"/>
    </location>
</feature>
<evidence type="ECO:0000256" key="6">
    <source>
        <dbReference type="ARBA" id="ARBA00022448"/>
    </source>
</evidence>
<keyword evidence="28" id="KW-1182">Viral ion channel</keyword>
<evidence type="ECO:0000259" key="41">
    <source>
        <dbReference type="PROSITE" id="PS51874"/>
    </source>
</evidence>
<evidence type="ECO:0000256" key="24">
    <source>
        <dbReference type="ARBA" id="ARBA00022840"/>
    </source>
</evidence>
<dbReference type="GO" id="GO:0039618">
    <property type="term" value="C:T=pseudo3 icosahedral viral capsid"/>
    <property type="evidence" value="ECO:0007669"/>
    <property type="project" value="UniProtKB-KW"/>
</dbReference>
<evidence type="ECO:0000313" key="42">
    <source>
        <dbReference type="EMBL" id="AWU65926.1"/>
    </source>
</evidence>
<dbReference type="GO" id="GO:0006508">
    <property type="term" value="P:proteolysis"/>
    <property type="evidence" value="ECO:0007669"/>
    <property type="project" value="UniProtKB-KW"/>
</dbReference>
<feature type="domain" description="RdRp catalytic" evidence="39">
    <location>
        <begin position="1899"/>
        <end position="2017"/>
    </location>
</feature>
<evidence type="ECO:0000256" key="37">
    <source>
        <dbReference type="ARBA" id="ARBA00047984"/>
    </source>
</evidence>
<dbReference type="InterPro" id="IPR004004">
    <property type="entry name" value="Helic/Pol/Pept_Calicivir-typ"/>
</dbReference>
<keyword evidence="21" id="KW-1161">Viral attachment to host cell</keyword>
<dbReference type="InterPro" id="IPR027417">
    <property type="entry name" value="P-loop_NTPase"/>
</dbReference>
<dbReference type="Pfam" id="PF00548">
    <property type="entry name" value="Peptidase_C3"/>
    <property type="match status" value="1"/>
</dbReference>
<keyword evidence="17" id="KW-1143">T=pseudo3 icosahedral capsid protein</keyword>
<evidence type="ECO:0000256" key="21">
    <source>
        <dbReference type="ARBA" id="ARBA00022804"/>
    </source>
</evidence>
<dbReference type="InterPro" id="IPR037080">
    <property type="entry name" value="Capsid_VP4_sf_Picornavirus"/>
</dbReference>
<dbReference type="PRINTS" id="PR00918">
    <property type="entry name" value="CALICVIRUSNS"/>
</dbReference>
<comment type="function">
    <text evidence="35">Lies on the inner surface of the capsid shell. After binding to the host receptor, the capsid undergoes conformational changes. Capsid protein VP4 is released, capsid protein VP1 N-terminus is externalized, and together, they shape a pore in the host membrane through which the viral genome is translocated into the host cell cytoplasm. After genome has been released, the channel shrinks.</text>
</comment>
<comment type="catalytic activity">
    <reaction evidence="37">
        <text>ATP + H2O = ADP + phosphate + H(+)</text>
        <dbReference type="Rhea" id="RHEA:13065"/>
        <dbReference type="ChEBI" id="CHEBI:15377"/>
        <dbReference type="ChEBI" id="CHEBI:15378"/>
        <dbReference type="ChEBI" id="CHEBI:30616"/>
        <dbReference type="ChEBI" id="CHEBI:43474"/>
        <dbReference type="ChEBI" id="CHEBI:456216"/>
        <dbReference type="EC" id="3.6.4.13"/>
    </reaction>
</comment>
<evidence type="ECO:0000256" key="22">
    <source>
        <dbReference type="ARBA" id="ARBA00022806"/>
    </source>
</evidence>
<evidence type="ECO:0000256" key="11">
    <source>
        <dbReference type="ARBA" id="ARBA00022561"/>
    </source>
</evidence>
<evidence type="ECO:0000256" key="27">
    <source>
        <dbReference type="ARBA" id="ARBA00022953"/>
    </source>
</evidence>
<evidence type="ECO:0000256" key="2">
    <source>
        <dbReference type="ARBA" id="ARBA00004295"/>
    </source>
</evidence>
<evidence type="ECO:0000256" key="29">
    <source>
        <dbReference type="ARBA" id="ARBA00023065"/>
    </source>
</evidence>
<sequence length="2130" mass="236383">MGANNSKESVSSNGNEGTIVNNFYSNQYYASIDASAQGVGTSTTPENGNVSGFLGLAGSAFNALSLLASPIVEGATYLEDRLLTRRAGNTAINSQAAEGVLLAYGKESDKTCPTSCGDEPSEGTAATDRSFVVQLQPWVKTNQAYTAQWVRLTQELRQDHKGNVFAKNLKSHAFAKVGFEVTVQVNTSPFHCGMLGLFLVPEFTRPGPVNLEWKDLTEKSVIINNSDIYKPQTYAGDRAFDSEGSFDMGDFTPEQFMLFPHQLINPKDNNIATVRVPYINIAPTNDPTVHTVWTAVVVVLVPLNFSDGASPTVSMTMTITPIGSVFNGLHHAAAQGPIPVRPFHNFNQFSTTVPLRTEPCYGMTVTPPLDYMPLPIDDLMSLVQVPSFVSVDFSEGSTKGFPYFAVNNATQGKKLFEAGVVLSDPHYQHTLLSNLSRFFCNYRGSLQFDFVACTTAMTRGKLLISYTPPGAGQPTSIDQAMMGTYSIWDIGLQSTFNFVVPFISASDFRYNKVSVSSALNADGWITVWLMNPLTYPPSTPPTQQILMMMSGGSDFSMRLPISPSFPSQNGMDNGPHDNVECGITDDQDASLNSGHSVSLPTSHTRTSFFYDRYRFVGIVVSTNRNSPKIKTFIEDNKVMNMSKFFNRASNYVPQPESAIGLTPVPNLNGIPMSSFLNAKSTQSHKRLRLTKGDLQLYQCCPFTYAKFDLEFTVVPPPSFGSDYVVHWYPPGAPIDEAEMMTGMNSSEESGFSDDGENFSSARLSYNPAFFGRGPTKVSAVIPFCLPTSLLPLYFDGYPDYARTSGLYGVSPAASFGTIFIESDTNAKFSVFIRYKDFRGYAPRPLIRTPHIALSSRNRLITAGSVLPREIRQNRAEREVARLLLKISGDVESNPGPAFNPEYSAHGPVTELIQLARKPETVDNVNRLLITLNTLMAKWNNLKETITDAVFLRDMVCLLVKLTSLMYLVHGQGPGAYFAAASILLADGITFFDWYEKIKIFMARKLRVSPPFFPAAQGPDLRDFVTFFNAARGAQWMIDSLKSLITWIKQWLELEEENEAVQLEKMLIESPRHCKAINDYNRGDSFQRPTNSFEFMDRLVECATKLGRVQIATYFRNFTTADSDTSRPEPVVLVLRGKPGAGKSAAATVIAAAVSKLLVGSQSVYTLSPDTEHMDGYHGQFVTLMDDLGQNPDGEDFRCFCQMVSCAQYRPAMADLKDKGILFTSRLLIATTNLPDFNPVTISDPRALDRRITFDVHVTPGSAATKNGKLDLAAALKPDGPGEHPYTSDCPILHTTGLLLKNLRNNQTMNVKDLVEMIVKRIKHKKEVGNMLDSLVAQGPTMIVGYTKDDDGIAIVDCLEEWNKIKDKKKKQLALEMVAQELKDKHEEHKSTIKLLKMFVTGLGVVAAVAGAYATMKYFTKDKPKEEEEEPEAKKEKKTEDSKEAAGPYNGPTKKEIKTLKLKAQSPLMDMEKKISQNVMPFQIFYNGKRYTQSCLAIGKRVILVNKHAFESVESKFVVDQKEYTLEQVTAISLDCGSGVTDVCAVCLPPGPDFKSIKKHFLPFNTTMFPGTRLTILSNDHYPMSREGSFLRFEDEVPTNVGNMPFVMLYKSTSYFGMCGSVVCSRFVDGGGIIGMHCAGGGGVSVGTRLTARMIESVFDYFYPPVAQGIIANTETGPRVHVPRTSKLKRTNATYPATEKYGPAALSRYDPRLNEGVNLDEAIFSKHTQNTLVEKGSTFRSALDMAAEIYGEKFRGNDFSPLSVEDAILGIPGLDRLDPNTASGLPYTKTRRQMIDFNTGQILDDTLKCRLGQWLAGRPPQEVHYQTFLKDEIRPIEKVKAGKTRIIDVPPLDHVIAFRMLFGRFIAHYHLNFGFKTGSAIGCDPDVAWASFGFELSGFPYLYDFDYSNFDASHSTSIFEILEQKFFSPELGFDPRCSLLLKSLAVSTHCYENKRLQIAGGLPSGTAGTSVLNTVINNIIFHGALYHTYTNFEWNDISMLAYGDDIVVASKFELDLVMVKAFMNRIGYKITPADKSDEFRPKCMDDICFLKRRFVKVAGVWAPVMETENLEAMLSWYKPGTLNEKLQSVSRLAHFSGRDVYDHLFKPFIRDGFDVTPWKQLHLEWLNKLSA</sequence>
<keyword evidence="33" id="KW-1160">Virus entry into host cell</keyword>
<keyword evidence="29" id="KW-0406">Ion transport</keyword>
<keyword evidence="34" id="KW-0407">Ion channel</keyword>
<keyword evidence="31" id="KW-1035">Host cytoplasm</keyword>
<dbReference type="PROSITE" id="PS50507">
    <property type="entry name" value="RDRP_SSRNA_POS"/>
    <property type="match status" value="1"/>
</dbReference>
<keyword evidence="7" id="KW-0696">RNA-directed RNA polymerase</keyword>
<evidence type="ECO:0000256" key="3">
    <source>
        <dbReference type="ARBA" id="ARBA00004307"/>
    </source>
</evidence>
<keyword evidence="15" id="KW-0808">Transferase</keyword>
<evidence type="ECO:0000256" key="9">
    <source>
        <dbReference type="ARBA" id="ARBA00022520"/>
    </source>
</evidence>
<dbReference type="GO" id="GO:0005524">
    <property type="term" value="F:ATP binding"/>
    <property type="evidence" value="ECO:0007669"/>
    <property type="project" value="UniProtKB-KW"/>
</dbReference>
<dbReference type="InterPro" id="IPR000199">
    <property type="entry name" value="Peptidase_C3A/C3B_picornavir"/>
</dbReference>
<keyword evidence="23" id="KW-0788">Thiol protease</keyword>
<protein>
    <recommendedName>
        <fullName evidence="5">Genome polyprotein</fullName>
    </recommendedName>
</protein>
<evidence type="ECO:0000256" key="38">
    <source>
        <dbReference type="SAM" id="MobiDB-lite"/>
    </source>
</evidence>
<dbReference type="CDD" id="cd00205">
    <property type="entry name" value="rhv_like"/>
    <property type="match status" value="1"/>
</dbReference>
<dbReference type="Gene3D" id="3.30.70.270">
    <property type="match status" value="2"/>
</dbReference>
<dbReference type="PROSITE" id="PS51218">
    <property type="entry name" value="SF3_HELICASE_2"/>
    <property type="match status" value="1"/>
</dbReference>
<evidence type="ECO:0000259" key="40">
    <source>
        <dbReference type="PROSITE" id="PS51218"/>
    </source>
</evidence>
<evidence type="ECO:0000256" key="13">
    <source>
        <dbReference type="ARBA" id="ARBA00022581"/>
    </source>
</evidence>
<keyword evidence="6" id="KW-0813">Transport</keyword>
<evidence type="ECO:0000256" key="15">
    <source>
        <dbReference type="ARBA" id="ARBA00022679"/>
    </source>
</evidence>
<dbReference type="SUPFAM" id="SSF56672">
    <property type="entry name" value="DNA/RNA polymerases"/>
    <property type="match status" value="1"/>
</dbReference>
<dbReference type="Gene3D" id="2.60.120.20">
    <property type="match status" value="3"/>
</dbReference>
<keyword evidence="9" id="KW-0191">Covalent protein-RNA linkage</keyword>
<evidence type="ECO:0000256" key="20">
    <source>
        <dbReference type="ARBA" id="ARBA00022801"/>
    </source>
</evidence>
<dbReference type="GO" id="GO:0042025">
    <property type="term" value="C:host cell nucleus"/>
    <property type="evidence" value="ECO:0007669"/>
    <property type="project" value="UniProtKB-SubCell"/>
</dbReference>
<evidence type="ECO:0000256" key="5">
    <source>
        <dbReference type="ARBA" id="ARBA00020107"/>
    </source>
</evidence>
<dbReference type="GO" id="GO:0003723">
    <property type="term" value="F:RNA binding"/>
    <property type="evidence" value="ECO:0007669"/>
    <property type="project" value="InterPro"/>
</dbReference>
<dbReference type="GO" id="GO:0006351">
    <property type="term" value="P:DNA-templated transcription"/>
    <property type="evidence" value="ECO:0007669"/>
    <property type="project" value="InterPro"/>
</dbReference>
<evidence type="ECO:0000256" key="33">
    <source>
        <dbReference type="ARBA" id="ARBA00023296"/>
    </source>
</evidence>
<dbReference type="Pfam" id="PF22663">
    <property type="entry name" value="Rhv_5"/>
    <property type="match status" value="1"/>
</dbReference>
<keyword evidence="25" id="KW-0946">Virion</keyword>
<dbReference type="SUPFAM" id="SSF52540">
    <property type="entry name" value="P-loop containing nucleoside triphosphate hydrolases"/>
    <property type="match status" value="1"/>
</dbReference>
<evidence type="ECO:0000256" key="28">
    <source>
        <dbReference type="ARBA" id="ARBA00023039"/>
    </source>
</evidence>
<reference evidence="42" key="1">
    <citation type="submission" date="2017-11" db="EMBL/GenBank/DDBJ databases">
        <title>Uncontacted Amerindians fecal virome includes widely dispersed human pathogens.</title>
        <authorList>
            <person name="Siqueira J.D."/>
            <person name="Dominguez-Bello M.G."/>
            <person name="Deng X."/>
            <person name="Delwart E."/>
        </authorList>
    </citation>
    <scope>NUCLEOTIDE SEQUENCE</scope>
</reference>
<evidence type="ECO:0000256" key="32">
    <source>
        <dbReference type="ARBA" id="ARBA00023288"/>
    </source>
</evidence>
<proteinExistence type="predicted"/>
<keyword evidence="14" id="KW-0645">Protease</keyword>
<dbReference type="InterPro" id="IPR001205">
    <property type="entry name" value="RNA-dir_pol_C"/>
</dbReference>
<dbReference type="GO" id="GO:0044162">
    <property type="term" value="C:host cell cytoplasmic vesicle membrane"/>
    <property type="evidence" value="ECO:0007669"/>
    <property type="project" value="UniProtKB-SubCell"/>
</dbReference>
<dbReference type="InterPro" id="IPR000605">
    <property type="entry name" value="Helicase_SF3_ssDNA/RNA_vir"/>
</dbReference>
<evidence type="ECO:0000256" key="30">
    <source>
        <dbReference type="ARBA" id="ARBA00023136"/>
    </source>
</evidence>
<name>A0A2Z4BS30_9PICO</name>
<dbReference type="GO" id="GO:0005198">
    <property type="term" value="F:structural molecule activity"/>
    <property type="evidence" value="ECO:0007669"/>
    <property type="project" value="InterPro"/>
</dbReference>
<accession>A0A2Z4BS30</accession>
<evidence type="ECO:0000256" key="7">
    <source>
        <dbReference type="ARBA" id="ARBA00022484"/>
    </source>
</evidence>
<keyword evidence="16" id="KW-0548">Nucleotidyltransferase</keyword>
<evidence type="ECO:0000256" key="25">
    <source>
        <dbReference type="ARBA" id="ARBA00022844"/>
    </source>
</evidence>
<keyword evidence="8" id="KW-1036">Host cytoplasmic vesicle</keyword>
<keyword evidence="10" id="KW-0597">Phosphoprotein</keyword>
<evidence type="ECO:0000256" key="35">
    <source>
        <dbReference type="ARBA" id="ARBA00033716"/>
    </source>
</evidence>
<evidence type="ECO:0000256" key="16">
    <source>
        <dbReference type="ARBA" id="ARBA00022695"/>
    </source>
</evidence>
<keyword evidence="18" id="KW-0519">Myristate</keyword>
<dbReference type="Pfam" id="PF00073">
    <property type="entry name" value="Rhv"/>
    <property type="match status" value="2"/>
</dbReference>
<dbReference type="InterPro" id="IPR029053">
    <property type="entry name" value="Viral_coat"/>
</dbReference>
<dbReference type="InterPro" id="IPR043128">
    <property type="entry name" value="Rev_trsase/Diguanyl_cyclase"/>
</dbReference>
<dbReference type="InterPro" id="IPR014759">
    <property type="entry name" value="Helicase_SF3_ssRNA_vir"/>
</dbReference>
<dbReference type="PROSITE" id="PS51874">
    <property type="entry name" value="PCV_3C_PRO"/>
    <property type="match status" value="1"/>
</dbReference>
<dbReference type="SUPFAM" id="SSF88633">
    <property type="entry name" value="Positive stranded ssRNA viruses"/>
    <property type="match status" value="2"/>
</dbReference>
<dbReference type="GO" id="GO:0046718">
    <property type="term" value="P:symbiont entry into host cell"/>
    <property type="evidence" value="ECO:0007669"/>
    <property type="project" value="UniProtKB-KW"/>
</dbReference>
<comment type="function">
    <text evidence="1">VP0 precursor is a component of immature procapsids.</text>
</comment>
<dbReference type="Gene3D" id="4.10.90.10">
    <property type="entry name" value="Capsid protein VP4 superfamily, Picornavirus"/>
    <property type="match status" value="1"/>
</dbReference>
<evidence type="ECO:0000256" key="23">
    <source>
        <dbReference type="ARBA" id="ARBA00022807"/>
    </source>
</evidence>
<evidence type="ECO:0000256" key="31">
    <source>
        <dbReference type="ARBA" id="ARBA00023200"/>
    </source>
</evidence>
<dbReference type="Gene3D" id="2.40.10.10">
    <property type="entry name" value="Trypsin-like serine proteases"/>
    <property type="match status" value="2"/>
</dbReference>
<dbReference type="GO" id="GO:0039694">
    <property type="term" value="P:viral RNA genome replication"/>
    <property type="evidence" value="ECO:0007669"/>
    <property type="project" value="InterPro"/>
</dbReference>
<dbReference type="Pfam" id="PF00680">
    <property type="entry name" value="RdRP_1"/>
    <property type="match status" value="1"/>
</dbReference>
<dbReference type="GO" id="GO:0019062">
    <property type="term" value="P:virion attachment to host cell"/>
    <property type="evidence" value="ECO:0007669"/>
    <property type="project" value="UniProtKB-KW"/>
</dbReference>
<dbReference type="GO" id="GO:0004197">
    <property type="term" value="F:cysteine-type endopeptidase activity"/>
    <property type="evidence" value="ECO:0007669"/>
    <property type="project" value="InterPro"/>
</dbReference>
<dbReference type="Pfam" id="PF00910">
    <property type="entry name" value="RNA_helicase"/>
    <property type="match status" value="1"/>
</dbReference>
<dbReference type="GO" id="GO:0015267">
    <property type="term" value="F:channel activity"/>
    <property type="evidence" value="ECO:0007669"/>
    <property type="project" value="UniProtKB-KW"/>
</dbReference>
<keyword evidence="12" id="KW-1048">Host nucleus</keyword>
<dbReference type="InterPro" id="IPR043504">
    <property type="entry name" value="Peptidase_S1_PA_chymotrypsin"/>
</dbReference>
<keyword evidence="22" id="KW-0347">Helicase</keyword>
<dbReference type="GO" id="GO:0003968">
    <property type="term" value="F:RNA-directed RNA polymerase activity"/>
    <property type="evidence" value="ECO:0007669"/>
    <property type="project" value="UniProtKB-KW"/>
</dbReference>
<evidence type="ECO:0000256" key="4">
    <source>
        <dbReference type="ARBA" id="ARBA00004328"/>
    </source>
</evidence>
<keyword evidence="27" id="KW-0693">Viral RNA replication</keyword>
<evidence type="ECO:0000256" key="18">
    <source>
        <dbReference type="ARBA" id="ARBA00022707"/>
    </source>
</evidence>
<evidence type="ECO:0000256" key="8">
    <source>
        <dbReference type="ARBA" id="ARBA00022488"/>
    </source>
</evidence>
<dbReference type="SUPFAM" id="SSF50494">
    <property type="entry name" value="Trypsin-like serine proteases"/>
    <property type="match status" value="1"/>
</dbReference>
<feature type="domain" description="Peptidase C3" evidence="41">
    <location>
        <begin position="1462"/>
        <end position="1654"/>
    </location>
</feature>
<dbReference type="InterPro" id="IPR033703">
    <property type="entry name" value="Rhv-like"/>
</dbReference>
<dbReference type="InterPro" id="IPR043502">
    <property type="entry name" value="DNA/RNA_pol_sf"/>
</dbReference>
<keyword evidence="26" id="KW-1043">Host membrane</keyword>
<evidence type="ECO:0000256" key="36">
    <source>
        <dbReference type="ARBA" id="ARBA00045446"/>
    </source>
</evidence>
<dbReference type="InterPro" id="IPR001676">
    <property type="entry name" value="Picornavirus_capsid"/>
</dbReference>
<evidence type="ECO:0000256" key="34">
    <source>
        <dbReference type="ARBA" id="ARBA00023303"/>
    </source>
</evidence>
<evidence type="ECO:0000256" key="19">
    <source>
        <dbReference type="ARBA" id="ARBA00022741"/>
    </source>
</evidence>
<dbReference type="GO" id="GO:0034220">
    <property type="term" value="P:monoatomic ion transmembrane transport"/>
    <property type="evidence" value="ECO:0007669"/>
    <property type="project" value="UniProtKB-KW"/>
</dbReference>
<keyword evidence="11" id="KW-0167">Capsid protein</keyword>
<keyword evidence="19" id="KW-0547">Nucleotide-binding</keyword>
<dbReference type="InterPro" id="IPR007094">
    <property type="entry name" value="RNA-dir_pol_PSvirus"/>
</dbReference>
<dbReference type="InterPro" id="IPR044067">
    <property type="entry name" value="PCV_3C_PRO"/>
</dbReference>
<dbReference type="InterPro" id="IPR059138">
    <property type="entry name" value="Pico_VP1"/>
</dbReference>
<keyword evidence="32" id="KW-0449">Lipoprotein</keyword>
<evidence type="ECO:0000256" key="14">
    <source>
        <dbReference type="ARBA" id="ARBA00022670"/>
    </source>
</evidence>
<comment type="subcellular location">
    <subcellularLocation>
        <location evidence="2">Host cytoplasmic vesicle membrane</location>
        <topology evidence="2">Peripheral membrane protein</topology>
        <orientation evidence="2">Cytoplasmic side</orientation>
    </subcellularLocation>
    <subcellularLocation>
        <location evidence="3">Host nucleus</location>
        <location evidence="3">Host nucleolus</location>
    </subcellularLocation>
    <subcellularLocation>
        <location evidence="4">Virion</location>
    </subcellularLocation>
</comment>
<evidence type="ECO:0000256" key="17">
    <source>
        <dbReference type="ARBA" id="ARBA00022706"/>
    </source>
</evidence>
<keyword evidence="24" id="KW-0067">ATP-binding</keyword>